<proteinExistence type="predicted"/>
<gene>
    <name evidence="1" type="ORF">DdX_16796</name>
</gene>
<organism evidence="1 2">
    <name type="scientific">Ditylenchus destructor</name>
    <dbReference type="NCBI Taxonomy" id="166010"/>
    <lineage>
        <taxon>Eukaryota</taxon>
        <taxon>Metazoa</taxon>
        <taxon>Ecdysozoa</taxon>
        <taxon>Nematoda</taxon>
        <taxon>Chromadorea</taxon>
        <taxon>Rhabditida</taxon>
        <taxon>Tylenchina</taxon>
        <taxon>Tylenchomorpha</taxon>
        <taxon>Sphaerularioidea</taxon>
        <taxon>Anguinidae</taxon>
        <taxon>Anguininae</taxon>
        <taxon>Ditylenchus</taxon>
    </lineage>
</organism>
<evidence type="ECO:0000313" key="1">
    <source>
        <dbReference type="EMBL" id="KAI1700281.1"/>
    </source>
</evidence>
<reference evidence="1" key="1">
    <citation type="submission" date="2022-01" db="EMBL/GenBank/DDBJ databases">
        <title>Genome Sequence Resource for Two Populations of Ditylenchus destructor, the Migratory Endoparasitic Phytonematode.</title>
        <authorList>
            <person name="Zhang H."/>
            <person name="Lin R."/>
            <person name="Xie B."/>
        </authorList>
    </citation>
    <scope>NUCLEOTIDE SEQUENCE</scope>
    <source>
        <strain evidence="1">BazhouSP</strain>
    </source>
</reference>
<keyword evidence="2" id="KW-1185">Reference proteome</keyword>
<dbReference type="Proteomes" id="UP001201812">
    <property type="component" value="Unassembled WGS sequence"/>
</dbReference>
<accession>A0AAD4QZL7</accession>
<comment type="caution">
    <text evidence="1">The sequence shown here is derived from an EMBL/GenBank/DDBJ whole genome shotgun (WGS) entry which is preliminary data.</text>
</comment>
<evidence type="ECO:0000313" key="2">
    <source>
        <dbReference type="Proteomes" id="UP001201812"/>
    </source>
</evidence>
<dbReference type="EMBL" id="JAKKPZ010000150">
    <property type="protein sequence ID" value="KAI1700281.1"/>
    <property type="molecule type" value="Genomic_DNA"/>
</dbReference>
<dbReference type="AlphaFoldDB" id="A0AAD4QZL7"/>
<sequence>MPCAHNKGRFFTFTNKGIGRKKFRRNNGSVLGGGEGGGEGWRASWPPAKLIPLRAVAFATQNRERRQETNR</sequence>
<protein>
    <submittedName>
        <fullName evidence="1">Uncharacterized protein</fullName>
    </submittedName>
</protein>
<name>A0AAD4QZL7_9BILA</name>